<evidence type="ECO:0000256" key="5">
    <source>
        <dbReference type="ARBA" id="ARBA00022777"/>
    </source>
</evidence>
<evidence type="ECO:0000256" key="3">
    <source>
        <dbReference type="ARBA" id="ARBA00022553"/>
    </source>
</evidence>
<evidence type="ECO:0000259" key="7">
    <source>
        <dbReference type="PROSITE" id="PS50109"/>
    </source>
</evidence>
<comment type="caution">
    <text evidence="8">The sequence shown here is derived from an EMBL/GenBank/DDBJ whole genome shotgun (WGS) entry which is preliminary data.</text>
</comment>
<keyword evidence="6" id="KW-1133">Transmembrane helix</keyword>
<dbReference type="InterPro" id="IPR003661">
    <property type="entry name" value="HisK_dim/P_dom"/>
</dbReference>
<dbReference type="InterPro" id="IPR052162">
    <property type="entry name" value="Sensor_kinase/Photoreceptor"/>
</dbReference>
<keyword evidence="6" id="KW-0812">Transmembrane</keyword>
<feature type="transmembrane region" description="Helical" evidence="6">
    <location>
        <begin position="24"/>
        <end position="44"/>
    </location>
</feature>
<keyword evidence="6" id="KW-0472">Membrane</keyword>
<gene>
    <name evidence="8" type="ORF">GCM10009111_18720</name>
</gene>
<dbReference type="Pfam" id="PF00512">
    <property type="entry name" value="HisKA"/>
    <property type="match status" value="1"/>
</dbReference>
<organism evidence="8 9">
    <name type="scientific">Colwellia asteriadis</name>
    <dbReference type="NCBI Taxonomy" id="517723"/>
    <lineage>
        <taxon>Bacteria</taxon>
        <taxon>Pseudomonadati</taxon>
        <taxon>Pseudomonadota</taxon>
        <taxon>Gammaproteobacteria</taxon>
        <taxon>Alteromonadales</taxon>
        <taxon>Colwelliaceae</taxon>
        <taxon>Colwellia</taxon>
    </lineage>
</organism>
<evidence type="ECO:0000256" key="4">
    <source>
        <dbReference type="ARBA" id="ARBA00022679"/>
    </source>
</evidence>
<dbReference type="PANTHER" id="PTHR43304">
    <property type="entry name" value="PHYTOCHROME-LIKE PROTEIN CPH1"/>
    <property type="match status" value="1"/>
</dbReference>
<dbReference type="SUPFAM" id="SSF47384">
    <property type="entry name" value="Homodimeric domain of signal transducing histidine kinase"/>
    <property type="match status" value="1"/>
</dbReference>
<dbReference type="InterPro" id="IPR005467">
    <property type="entry name" value="His_kinase_dom"/>
</dbReference>
<dbReference type="InterPro" id="IPR004358">
    <property type="entry name" value="Sig_transdc_His_kin-like_C"/>
</dbReference>
<dbReference type="InterPro" id="IPR003594">
    <property type="entry name" value="HATPase_dom"/>
</dbReference>
<sequence>MATSMKKLIIVISGYLNNLNITRLAWLGAMLLVLAIVVNASIGLKNIKKLAEIQSNLQNTGEVMLVIDSLHIDILNAETGQRGYLLFRDESHLAPYVKALDKFALSLENVQQSRSQSEAQQGRIDAFTLLAQAKLKKLKASIDVAVGFGANIAQQQLKEIDEEQINFRHLYSTIIQAETQTRENLLKRLDETRTKAGSNVIWFTALSVFMCATMMILLMKHIHSIRSTKEKLEQYNATLEARVIERTHALEVYTEELNRSNRELEDFAFVASHDLQEPLRKIRAFGDRLTSNFSAELGDKGADYLARMNAAAKRMSVLISDLLELSRVTTKGKPFQEVDLNELLLRVLDDLEIATQESGANIELSDLPKIQADGSQLGQLFLNLISNAIKFRKPGQQPHIVIRGELVSSPEYCVVATDTQWIKIEILDNGIGFSEQYNEKIFTPFQRLHSQKDYAGTGIGLAVCRRIVERHSGYISADSPEGEGAIFTLLLPIDANLFTVEDGKVELLKTPSH</sequence>
<dbReference type="InterPro" id="IPR036890">
    <property type="entry name" value="HATPase_C_sf"/>
</dbReference>
<comment type="catalytic activity">
    <reaction evidence="1">
        <text>ATP + protein L-histidine = ADP + protein N-phospho-L-histidine.</text>
        <dbReference type="EC" id="2.7.13.3"/>
    </reaction>
</comment>
<dbReference type="PROSITE" id="PS50109">
    <property type="entry name" value="HIS_KIN"/>
    <property type="match status" value="1"/>
</dbReference>
<dbReference type="Proteomes" id="UP001500021">
    <property type="component" value="Unassembled WGS sequence"/>
</dbReference>
<evidence type="ECO:0000256" key="2">
    <source>
        <dbReference type="ARBA" id="ARBA00012438"/>
    </source>
</evidence>
<dbReference type="SUPFAM" id="SSF55874">
    <property type="entry name" value="ATPase domain of HSP90 chaperone/DNA topoisomerase II/histidine kinase"/>
    <property type="match status" value="1"/>
</dbReference>
<keyword evidence="9" id="KW-1185">Reference proteome</keyword>
<feature type="domain" description="Histidine kinase" evidence="7">
    <location>
        <begin position="270"/>
        <end position="495"/>
    </location>
</feature>
<dbReference type="CDD" id="cd00082">
    <property type="entry name" value="HisKA"/>
    <property type="match status" value="1"/>
</dbReference>
<dbReference type="PANTHER" id="PTHR43304:SF1">
    <property type="entry name" value="PAC DOMAIN-CONTAINING PROTEIN"/>
    <property type="match status" value="1"/>
</dbReference>
<dbReference type="EMBL" id="BAAAFA010000006">
    <property type="protein sequence ID" value="GAA0817469.1"/>
    <property type="molecule type" value="Genomic_DNA"/>
</dbReference>
<name>A0ABN1L771_9GAMM</name>
<dbReference type="EC" id="2.7.13.3" evidence="2"/>
<feature type="transmembrane region" description="Helical" evidence="6">
    <location>
        <begin position="200"/>
        <end position="219"/>
    </location>
</feature>
<dbReference type="CDD" id="cd19410">
    <property type="entry name" value="HK9-like_sensor"/>
    <property type="match status" value="1"/>
</dbReference>
<keyword evidence="5" id="KW-0418">Kinase</keyword>
<evidence type="ECO:0000313" key="9">
    <source>
        <dbReference type="Proteomes" id="UP001500021"/>
    </source>
</evidence>
<evidence type="ECO:0000313" key="8">
    <source>
        <dbReference type="EMBL" id="GAA0817469.1"/>
    </source>
</evidence>
<keyword evidence="4" id="KW-0808">Transferase</keyword>
<dbReference type="Pfam" id="PF02518">
    <property type="entry name" value="HATPase_c"/>
    <property type="match status" value="1"/>
</dbReference>
<evidence type="ECO:0000256" key="1">
    <source>
        <dbReference type="ARBA" id="ARBA00000085"/>
    </source>
</evidence>
<protein>
    <recommendedName>
        <fullName evidence="2">histidine kinase</fullName>
        <ecNumber evidence="2">2.7.13.3</ecNumber>
    </recommendedName>
</protein>
<dbReference type="InterPro" id="IPR007891">
    <property type="entry name" value="CHASE3"/>
</dbReference>
<evidence type="ECO:0000256" key="6">
    <source>
        <dbReference type="SAM" id="Phobius"/>
    </source>
</evidence>
<dbReference type="Gene3D" id="1.10.287.130">
    <property type="match status" value="1"/>
</dbReference>
<dbReference type="SMART" id="SM00387">
    <property type="entry name" value="HATPase_c"/>
    <property type="match status" value="1"/>
</dbReference>
<reference evidence="8 9" key="1">
    <citation type="journal article" date="2019" name="Int. J. Syst. Evol. Microbiol.">
        <title>The Global Catalogue of Microorganisms (GCM) 10K type strain sequencing project: providing services to taxonomists for standard genome sequencing and annotation.</title>
        <authorList>
            <consortium name="The Broad Institute Genomics Platform"/>
            <consortium name="The Broad Institute Genome Sequencing Center for Infectious Disease"/>
            <person name="Wu L."/>
            <person name="Ma J."/>
        </authorList>
    </citation>
    <scope>NUCLEOTIDE SEQUENCE [LARGE SCALE GENOMIC DNA]</scope>
    <source>
        <strain evidence="8 9">JCM 15608</strain>
    </source>
</reference>
<dbReference type="PRINTS" id="PR00344">
    <property type="entry name" value="BCTRLSENSOR"/>
</dbReference>
<accession>A0ABN1L771</accession>
<dbReference type="Gene3D" id="3.30.565.10">
    <property type="entry name" value="Histidine kinase-like ATPase, C-terminal domain"/>
    <property type="match status" value="1"/>
</dbReference>
<keyword evidence="3" id="KW-0597">Phosphoprotein</keyword>
<dbReference type="SMART" id="SM00388">
    <property type="entry name" value="HisKA"/>
    <property type="match status" value="1"/>
</dbReference>
<dbReference type="InterPro" id="IPR036097">
    <property type="entry name" value="HisK_dim/P_sf"/>
</dbReference>
<dbReference type="Pfam" id="PF05227">
    <property type="entry name" value="CHASE3"/>
    <property type="match status" value="1"/>
</dbReference>
<proteinExistence type="predicted"/>